<feature type="active site" description="Proton donor/acceptor" evidence="2">
    <location>
        <position position="207"/>
    </location>
</feature>
<feature type="binding site" evidence="3">
    <location>
        <position position="158"/>
    </location>
    <ligand>
        <name>a divalent metal cation</name>
        <dbReference type="ChEBI" id="CHEBI:60240"/>
    </ligand>
</feature>
<evidence type="ECO:0000259" key="4">
    <source>
        <dbReference type="Pfam" id="PF08450"/>
    </source>
</evidence>
<dbReference type="PANTHER" id="PTHR10907:SF47">
    <property type="entry name" value="REGUCALCIN"/>
    <property type="match status" value="1"/>
</dbReference>
<organism evidence="5 6">
    <name type="scientific">Prosthecomicrobium pneumaticum</name>
    <dbReference type="NCBI Taxonomy" id="81895"/>
    <lineage>
        <taxon>Bacteria</taxon>
        <taxon>Pseudomonadati</taxon>
        <taxon>Pseudomonadota</taxon>
        <taxon>Alphaproteobacteria</taxon>
        <taxon>Hyphomicrobiales</taxon>
        <taxon>Kaistiaceae</taxon>
        <taxon>Prosthecomicrobium</taxon>
    </lineage>
</organism>
<dbReference type="GO" id="GO:0005509">
    <property type="term" value="F:calcium ion binding"/>
    <property type="evidence" value="ECO:0007669"/>
    <property type="project" value="TreeGrafter"/>
</dbReference>
<evidence type="ECO:0000256" key="1">
    <source>
        <dbReference type="ARBA" id="ARBA00008853"/>
    </source>
</evidence>
<comment type="similarity">
    <text evidence="1">Belongs to the SMP-30/CGR1 family.</text>
</comment>
<dbReference type="SUPFAM" id="SSF63829">
    <property type="entry name" value="Calcium-dependent phosphotriesterase"/>
    <property type="match status" value="1"/>
</dbReference>
<sequence length="298" mass="32383">MTDPICVVPSGDRTGEGIIWSAEERAVYWTDINRFLIHRYDVDSAAVRSWFFDQPVTTLGLTDRPGTFVAALGSKVVLWQPANDARADFAFPEKNLPAARLNDGAPDPAGGFVVGSMFNNVDARGDGVDITANDRGGLYHVDRHGRCTTLKTGIGISNTMVWDVPRRRFYTGDTLKNALWAFDFDPETGAVGEERPFFTGFERGAPDGSSIDAEGFVWNTRYGGAAVVRVSPEGKVDRILDMPVGNITNCTFGGPDLKTLYITTAQGGNGPLERLAGGLFAWQSDVPGLPENRFRLDG</sequence>
<feature type="binding site" evidence="3">
    <location>
        <position position="16"/>
    </location>
    <ligand>
        <name>a divalent metal cation</name>
        <dbReference type="ChEBI" id="CHEBI:60240"/>
    </ligand>
</feature>
<comment type="cofactor">
    <cofactor evidence="3">
        <name>Zn(2+)</name>
        <dbReference type="ChEBI" id="CHEBI:29105"/>
    </cofactor>
    <text evidence="3">Binds 1 divalent metal cation per subunit.</text>
</comment>
<dbReference type="InterPro" id="IPR005511">
    <property type="entry name" value="SMP-30"/>
</dbReference>
<feature type="binding site" evidence="3">
    <location>
        <position position="102"/>
    </location>
    <ligand>
        <name>substrate</name>
    </ligand>
</feature>
<reference evidence="5 6" key="1">
    <citation type="submission" date="2020-08" db="EMBL/GenBank/DDBJ databases">
        <title>Genomic Encyclopedia of Type Strains, Phase IV (KMG-IV): sequencing the most valuable type-strain genomes for metagenomic binning, comparative biology and taxonomic classification.</title>
        <authorList>
            <person name="Goeker M."/>
        </authorList>
    </citation>
    <scope>NUCLEOTIDE SEQUENCE [LARGE SCALE GENOMIC DNA]</scope>
    <source>
        <strain evidence="5 6">DSM 16268</strain>
    </source>
</reference>
<dbReference type="AlphaFoldDB" id="A0A7W9L238"/>
<gene>
    <name evidence="5" type="ORF">GGQ63_002237</name>
</gene>
<proteinExistence type="inferred from homology"/>
<dbReference type="RefSeq" id="WP_183855728.1">
    <property type="nucleotide sequence ID" value="NZ_JACHOO010000004.1"/>
</dbReference>
<dbReference type="InterPro" id="IPR013658">
    <property type="entry name" value="SGL"/>
</dbReference>
<dbReference type="EMBL" id="JACHOO010000004">
    <property type="protein sequence ID" value="MBB5753171.1"/>
    <property type="molecule type" value="Genomic_DNA"/>
</dbReference>
<dbReference type="PRINTS" id="PR01790">
    <property type="entry name" value="SMP30FAMILY"/>
</dbReference>
<evidence type="ECO:0000313" key="6">
    <source>
        <dbReference type="Proteomes" id="UP000523821"/>
    </source>
</evidence>
<keyword evidence="6" id="KW-1185">Reference proteome</keyword>
<dbReference type="GO" id="GO:0019853">
    <property type="term" value="P:L-ascorbic acid biosynthetic process"/>
    <property type="evidence" value="ECO:0007669"/>
    <property type="project" value="TreeGrafter"/>
</dbReference>
<evidence type="ECO:0000313" key="5">
    <source>
        <dbReference type="EMBL" id="MBB5753171.1"/>
    </source>
</evidence>
<dbReference type="Proteomes" id="UP000523821">
    <property type="component" value="Unassembled WGS sequence"/>
</dbReference>
<feature type="domain" description="SMP-30/Gluconolactonase/LRE-like region" evidence="4">
    <location>
        <begin position="15"/>
        <end position="266"/>
    </location>
</feature>
<feature type="binding site" evidence="3">
    <location>
        <position position="100"/>
    </location>
    <ligand>
        <name>substrate</name>
    </ligand>
</feature>
<dbReference type="Pfam" id="PF08450">
    <property type="entry name" value="SGL"/>
    <property type="match status" value="1"/>
</dbReference>
<evidence type="ECO:0000256" key="2">
    <source>
        <dbReference type="PIRSR" id="PIRSR605511-1"/>
    </source>
</evidence>
<name>A0A7W9L238_9HYPH</name>
<evidence type="ECO:0000256" key="3">
    <source>
        <dbReference type="PIRSR" id="PIRSR605511-2"/>
    </source>
</evidence>
<comment type="caution">
    <text evidence="5">The sequence shown here is derived from an EMBL/GenBank/DDBJ whole genome shotgun (WGS) entry which is preliminary data.</text>
</comment>
<feature type="binding site" evidence="3">
    <location>
        <position position="207"/>
    </location>
    <ligand>
        <name>a divalent metal cation</name>
        <dbReference type="ChEBI" id="CHEBI:60240"/>
    </ligand>
</feature>
<dbReference type="PANTHER" id="PTHR10907">
    <property type="entry name" value="REGUCALCIN"/>
    <property type="match status" value="1"/>
</dbReference>
<dbReference type="Gene3D" id="2.120.10.30">
    <property type="entry name" value="TolB, C-terminal domain"/>
    <property type="match status" value="1"/>
</dbReference>
<keyword evidence="3" id="KW-0862">Zinc</keyword>
<protein>
    <submittedName>
        <fullName evidence="5">Sugar lactone lactonase YvrE</fullName>
    </submittedName>
</protein>
<dbReference type="GO" id="GO:0004341">
    <property type="term" value="F:gluconolactonase activity"/>
    <property type="evidence" value="ECO:0007669"/>
    <property type="project" value="TreeGrafter"/>
</dbReference>
<keyword evidence="3" id="KW-0479">Metal-binding</keyword>
<dbReference type="InterPro" id="IPR011042">
    <property type="entry name" value="6-blade_b-propeller_TolB-like"/>
</dbReference>
<accession>A0A7W9L238</accession>